<dbReference type="STRING" id="1806994.A0A507BSK0"/>
<dbReference type="RefSeq" id="XP_031022085.1">
    <property type="nucleotide sequence ID" value="XM_031171941.1"/>
</dbReference>
<dbReference type="InterPro" id="IPR051176">
    <property type="entry name" value="Cent_Immune-Sig_Mod"/>
</dbReference>
<evidence type="ECO:0000313" key="3">
    <source>
        <dbReference type="EMBL" id="TPX30418.1"/>
    </source>
</evidence>
<dbReference type="SMART" id="SM00240">
    <property type="entry name" value="FHA"/>
    <property type="match status" value="1"/>
</dbReference>
<accession>A0A507BSK0</accession>
<protein>
    <recommendedName>
        <fullName evidence="2">FHA domain-containing protein</fullName>
    </recommendedName>
</protein>
<evidence type="ECO:0000256" key="1">
    <source>
        <dbReference type="SAM" id="MobiDB-lite"/>
    </source>
</evidence>
<dbReference type="GO" id="GO:0005737">
    <property type="term" value="C:cytoplasm"/>
    <property type="evidence" value="ECO:0007669"/>
    <property type="project" value="TreeGrafter"/>
</dbReference>
<dbReference type="PROSITE" id="PS50006">
    <property type="entry name" value="FHA_DOMAIN"/>
    <property type="match status" value="1"/>
</dbReference>
<dbReference type="GeneID" id="42007238"/>
<gene>
    <name evidence="3" type="ORF">SmJEL517_g06015</name>
</gene>
<organism evidence="3 4">
    <name type="scientific">Synchytrium microbalum</name>
    <dbReference type="NCBI Taxonomy" id="1806994"/>
    <lineage>
        <taxon>Eukaryota</taxon>
        <taxon>Fungi</taxon>
        <taxon>Fungi incertae sedis</taxon>
        <taxon>Chytridiomycota</taxon>
        <taxon>Chytridiomycota incertae sedis</taxon>
        <taxon>Chytridiomycetes</taxon>
        <taxon>Synchytriales</taxon>
        <taxon>Synchytriaceae</taxon>
        <taxon>Synchytrium</taxon>
    </lineage>
</organism>
<dbReference type="InterPro" id="IPR000253">
    <property type="entry name" value="FHA_dom"/>
</dbReference>
<dbReference type="InterPro" id="IPR008984">
    <property type="entry name" value="SMAD_FHA_dom_sf"/>
</dbReference>
<feature type="domain" description="FHA" evidence="2">
    <location>
        <begin position="52"/>
        <end position="109"/>
    </location>
</feature>
<dbReference type="SUPFAM" id="SSF49879">
    <property type="entry name" value="SMAD/FHA domain"/>
    <property type="match status" value="1"/>
</dbReference>
<dbReference type="Pfam" id="PF00498">
    <property type="entry name" value="FHA"/>
    <property type="match status" value="1"/>
</dbReference>
<feature type="region of interest" description="Disordered" evidence="1">
    <location>
        <begin position="1"/>
        <end position="29"/>
    </location>
</feature>
<dbReference type="PANTHER" id="PTHR15715">
    <property type="entry name" value="CENTROSOMAL PROTEIN OF 170 KDA"/>
    <property type="match status" value="1"/>
</dbReference>
<name>A0A507BSK0_9FUNG</name>
<evidence type="ECO:0000259" key="2">
    <source>
        <dbReference type="PROSITE" id="PS50006"/>
    </source>
</evidence>
<evidence type="ECO:0000313" key="4">
    <source>
        <dbReference type="Proteomes" id="UP000319731"/>
    </source>
</evidence>
<reference evidence="3 4" key="1">
    <citation type="journal article" date="2019" name="Sci. Rep.">
        <title>Comparative genomics of chytrid fungi reveal insights into the obligate biotrophic and pathogenic lifestyle of Synchytrium endobioticum.</title>
        <authorList>
            <person name="van de Vossenberg B.T.L.H."/>
            <person name="Warris S."/>
            <person name="Nguyen H.D.T."/>
            <person name="van Gent-Pelzer M.P.E."/>
            <person name="Joly D.L."/>
            <person name="van de Geest H.C."/>
            <person name="Bonants P.J.M."/>
            <person name="Smith D.S."/>
            <person name="Levesque C.A."/>
            <person name="van der Lee T.A.J."/>
        </authorList>
    </citation>
    <scope>NUCLEOTIDE SEQUENCE [LARGE SCALE GENOMIC DNA]</scope>
    <source>
        <strain evidence="3 4">JEL517</strain>
    </source>
</reference>
<dbReference type="Proteomes" id="UP000319731">
    <property type="component" value="Unassembled WGS sequence"/>
</dbReference>
<proteinExistence type="predicted"/>
<dbReference type="OrthoDB" id="687730at2759"/>
<dbReference type="Gene3D" id="2.60.200.20">
    <property type="match status" value="1"/>
</dbReference>
<keyword evidence="4" id="KW-1185">Reference proteome</keyword>
<dbReference type="EMBL" id="QEAO01000071">
    <property type="protein sequence ID" value="TPX30418.1"/>
    <property type="molecule type" value="Genomic_DNA"/>
</dbReference>
<dbReference type="AlphaFoldDB" id="A0A507BSK0"/>
<sequence length="252" mass="27358">MAERKQSVTLDMIETHAPPSPDSPDSETPSISFISLNGAFKGRRVFTLDAPIYLGRQIDNTDGLNPVNALRFPAKVVSRQHALIQFKNGKVYLQDTKSSSGTFLNGHRLSAQAQESALTEIHDGDILKLGEDCDVNGVLHSSIVMKVETKSGSGKADVEVSNVEGEDVSDDEDEYLDFSTDPTVKNHVDLEFQAMWALLMDGIEPPLTRLQAIIDGRLDPTAIMSEPTIPALSRLAPSGKGSSPEPSRMARV</sequence>
<dbReference type="PANTHER" id="PTHR15715:SF37">
    <property type="entry name" value="LD47843P"/>
    <property type="match status" value="1"/>
</dbReference>
<feature type="region of interest" description="Disordered" evidence="1">
    <location>
        <begin position="230"/>
        <end position="252"/>
    </location>
</feature>
<comment type="caution">
    <text evidence="3">The sequence shown here is derived from an EMBL/GenBank/DDBJ whole genome shotgun (WGS) entry which is preliminary data.</text>
</comment>